<accession>A0ABW2BWT2</accession>
<organism evidence="1 2">
    <name type="scientific">Haloechinothrix salitolerans</name>
    <dbReference type="NCBI Taxonomy" id="926830"/>
    <lineage>
        <taxon>Bacteria</taxon>
        <taxon>Bacillati</taxon>
        <taxon>Actinomycetota</taxon>
        <taxon>Actinomycetes</taxon>
        <taxon>Pseudonocardiales</taxon>
        <taxon>Pseudonocardiaceae</taxon>
        <taxon>Haloechinothrix</taxon>
    </lineage>
</organism>
<comment type="caution">
    <text evidence="1">The sequence shown here is derived from an EMBL/GenBank/DDBJ whole genome shotgun (WGS) entry which is preliminary data.</text>
</comment>
<dbReference type="RefSeq" id="WP_345405743.1">
    <property type="nucleotide sequence ID" value="NZ_BAABLA010000121.1"/>
</dbReference>
<evidence type="ECO:0000313" key="1">
    <source>
        <dbReference type="EMBL" id="MFC6866775.1"/>
    </source>
</evidence>
<keyword evidence="2" id="KW-1185">Reference proteome</keyword>
<protein>
    <submittedName>
        <fullName evidence="1">Crotonobetainyl-CoA--carnitine CoA-transferase</fullName>
    </submittedName>
</protein>
<sequence length="252" mass="28837">MEHQRITTRWLAATAQRYLDDAVTELDHDLSIARLAGLRVRFDPGFATEVAAAFERAPAFSAEHTVRNGYDVLKRESRLQYDAIVDSGIHVEPWHGDGQPYRDSRQLYTEVRRSGTLRVLLTRDSHGPGPVTGHHPMREPAGVTARGVPLTYNDVFRVVHDIFGHVMFGHGFGPRGEFKAAYCHMRMYSPQAHPVLFAEHVGQICWFFFGPYASRHGRVPPDRRPYPEQKIIALERRYLDAFHRMFDVEESA</sequence>
<gene>
    <name evidence="1" type="ORF">ACFQGD_06410</name>
</gene>
<dbReference type="EMBL" id="JBHSXX010000001">
    <property type="protein sequence ID" value="MFC6866775.1"/>
    <property type="molecule type" value="Genomic_DNA"/>
</dbReference>
<dbReference type="Proteomes" id="UP001596337">
    <property type="component" value="Unassembled WGS sequence"/>
</dbReference>
<evidence type="ECO:0000313" key="2">
    <source>
        <dbReference type="Proteomes" id="UP001596337"/>
    </source>
</evidence>
<proteinExistence type="predicted"/>
<name>A0ABW2BWT2_9PSEU</name>
<reference evidence="2" key="1">
    <citation type="journal article" date="2019" name="Int. J. Syst. Evol. Microbiol.">
        <title>The Global Catalogue of Microorganisms (GCM) 10K type strain sequencing project: providing services to taxonomists for standard genome sequencing and annotation.</title>
        <authorList>
            <consortium name="The Broad Institute Genomics Platform"/>
            <consortium name="The Broad Institute Genome Sequencing Center for Infectious Disease"/>
            <person name="Wu L."/>
            <person name="Ma J."/>
        </authorList>
    </citation>
    <scope>NUCLEOTIDE SEQUENCE [LARGE SCALE GENOMIC DNA]</scope>
    <source>
        <strain evidence="2">KCTC 32255</strain>
    </source>
</reference>